<evidence type="ECO:0000256" key="2">
    <source>
        <dbReference type="ARBA" id="ARBA00022801"/>
    </source>
</evidence>
<dbReference type="AlphaFoldDB" id="A0A7D6I773"/>
<evidence type="ECO:0000259" key="3">
    <source>
        <dbReference type="Pfam" id="PF07859"/>
    </source>
</evidence>
<dbReference type="KEGG" id="mgor:H0P51_27815"/>
<evidence type="ECO:0000313" key="5">
    <source>
        <dbReference type="Proteomes" id="UP000510682"/>
    </source>
</evidence>
<dbReference type="Pfam" id="PF07859">
    <property type="entry name" value="Abhydrolase_3"/>
    <property type="match status" value="1"/>
</dbReference>
<name>A0A7D6I773_9MYCO</name>
<dbReference type="InterPro" id="IPR050300">
    <property type="entry name" value="GDXG_lipolytic_enzyme"/>
</dbReference>
<proteinExistence type="inferred from homology"/>
<feature type="domain" description="Alpha/beta hydrolase fold-3" evidence="3">
    <location>
        <begin position="91"/>
        <end position="286"/>
    </location>
</feature>
<sequence length="322" mass="34773">MAWRWIWTAVTPQGASESESLREHLAEFMRTMRPPKGHSTVEFLRTADKLINAELPTVGKHHAEVAIGTIGEWQLKADILIPQGSGPHPTLLFLHGGSWSMGSPKTHRRLTRDLAAAGMLTISLDYRRAPQYRFPDPVDDALTALQWTYNGVAAYGGDPGRIAIGGDSAGANIAAGALTVTDRPAVGAALFLYGVFDYHATIESLARPGRAAAEQQLYVTPSDYERRRSDPRLSPILAPECFPPTYLTAGADDPTVAESLRMAVALGEAGVPHELVIVEDMPHGFLQLPHLAGHDERISAAASFVANTLADITPKRTEDDAT</sequence>
<reference evidence="5" key="1">
    <citation type="submission" date="2020-07" db="EMBL/GenBank/DDBJ databases">
        <title>Description of Mycobacterium gordonae subsp. intergordonae subsp.nov. and Mycobacterium gordonae subsp. gordonae subsp. nov.</title>
        <authorList>
            <person name="Yu X."/>
        </authorList>
    </citation>
    <scope>NUCLEOTIDE SEQUENCE [LARGE SCALE GENOMIC DNA]</scope>
    <source>
        <strain evidence="5">24</strain>
    </source>
</reference>
<dbReference type="GO" id="GO:0016787">
    <property type="term" value="F:hydrolase activity"/>
    <property type="evidence" value="ECO:0007669"/>
    <property type="project" value="UniProtKB-KW"/>
</dbReference>
<comment type="similarity">
    <text evidence="1">Belongs to the 'GDXG' lipolytic enzyme family.</text>
</comment>
<organism evidence="4 5">
    <name type="scientific">Mycobacterium vicinigordonae</name>
    <dbReference type="NCBI Taxonomy" id="1719132"/>
    <lineage>
        <taxon>Bacteria</taxon>
        <taxon>Bacillati</taxon>
        <taxon>Actinomycetota</taxon>
        <taxon>Actinomycetes</taxon>
        <taxon>Mycobacteriales</taxon>
        <taxon>Mycobacteriaceae</taxon>
        <taxon>Mycobacterium</taxon>
    </lineage>
</organism>
<dbReference type="Proteomes" id="UP000510682">
    <property type="component" value="Chromosome"/>
</dbReference>
<dbReference type="RefSeq" id="WP_180915970.1">
    <property type="nucleotide sequence ID" value="NZ_CP059165.1"/>
</dbReference>
<reference evidence="5" key="3">
    <citation type="submission" date="2023-07" db="EMBL/GenBank/DDBJ databases">
        <title>Description of Mycobacterium gordonae subsp. intergordonae subsp.nov. and Mycobacterium gordonae subsp. gordonae subsp. nov.</title>
        <authorList>
            <person name="Huang H."/>
        </authorList>
    </citation>
    <scope>NUCLEOTIDE SEQUENCE [LARGE SCALE GENOMIC DNA]</scope>
    <source>
        <strain evidence="5">24</strain>
    </source>
</reference>
<dbReference type="Gene3D" id="3.40.50.1820">
    <property type="entry name" value="alpha/beta hydrolase"/>
    <property type="match status" value="1"/>
</dbReference>
<protein>
    <submittedName>
        <fullName evidence="4">Alpha/beta hydrolase</fullName>
    </submittedName>
</protein>
<dbReference type="InterPro" id="IPR002168">
    <property type="entry name" value="Lipase_GDXG_HIS_AS"/>
</dbReference>
<keyword evidence="2 4" id="KW-0378">Hydrolase</keyword>
<dbReference type="InterPro" id="IPR029058">
    <property type="entry name" value="AB_hydrolase_fold"/>
</dbReference>
<gene>
    <name evidence="4" type="ORF">H0P51_27815</name>
</gene>
<evidence type="ECO:0000313" key="4">
    <source>
        <dbReference type="EMBL" id="QLL07396.1"/>
    </source>
</evidence>
<evidence type="ECO:0000256" key="1">
    <source>
        <dbReference type="ARBA" id="ARBA00010515"/>
    </source>
</evidence>
<dbReference type="SUPFAM" id="SSF53474">
    <property type="entry name" value="alpha/beta-Hydrolases"/>
    <property type="match status" value="1"/>
</dbReference>
<dbReference type="EMBL" id="CP059165">
    <property type="protein sequence ID" value="QLL07396.1"/>
    <property type="molecule type" value="Genomic_DNA"/>
</dbReference>
<dbReference type="InterPro" id="IPR013094">
    <property type="entry name" value="AB_hydrolase_3"/>
</dbReference>
<dbReference type="PANTHER" id="PTHR48081">
    <property type="entry name" value="AB HYDROLASE SUPERFAMILY PROTEIN C4A8.06C"/>
    <property type="match status" value="1"/>
</dbReference>
<accession>A0A7D6I773</accession>
<dbReference type="PROSITE" id="PS01173">
    <property type="entry name" value="LIPASE_GDXG_HIS"/>
    <property type="match status" value="1"/>
</dbReference>
<keyword evidence="5" id="KW-1185">Reference proteome</keyword>
<reference evidence="4 5" key="2">
    <citation type="submission" date="2020-07" db="EMBL/GenBank/DDBJ databases">
        <authorList>
            <person name="Yu X."/>
        </authorList>
    </citation>
    <scope>NUCLEOTIDE SEQUENCE [LARGE SCALE GENOMIC DNA]</scope>
    <source>
        <strain evidence="5">24</strain>
    </source>
</reference>